<protein>
    <submittedName>
        <fullName evidence="1">Uncharacterized protein</fullName>
    </submittedName>
</protein>
<accession>A0A450TLW9</accession>
<gene>
    <name evidence="1" type="ORF">BECKDK2373C_GA0170839_11926</name>
</gene>
<dbReference type="EMBL" id="CAADEY010000192">
    <property type="protein sequence ID" value="VFJ68724.1"/>
    <property type="molecule type" value="Genomic_DNA"/>
</dbReference>
<dbReference type="AlphaFoldDB" id="A0A450TLW9"/>
<proteinExistence type="predicted"/>
<name>A0A450TLW9_9GAMM</name>
<sequence>MPNPTYALGPGIPAGMTWRAFSNLVRENSPVPSSRQADWRDPEAKDGMLLLINFRETAIALQSNPNIRAAVVKFRGGIAYKLRFLVSFCLVMKHDPTFA</sequence>
<reference evidence="1" key="1">
    <citation type="submission" date="2019-02" db="EMBL/GenBank/DDBJ databases">
        <authorList>
            <person name="Gruber-Vodicka R. H."/>
            <person name="Seah K. B. B."/>
        </authorList>
    </citation>
    <scope>NUCLEOTIDE SEQUENCE</scope>
    <source>
        <strain evidence="1">BECK_DK161</strain>
    </source>
</reference>
<evidence type="ECO:0000313" key="1">
    <source>
        <dbReference type="EMBL" id="VFJ68724.1"/>
    </source>
</evidence>
<organism evidence="1">
    <name type="scientific">Candidatus Kentrum sp. DK</name>
    <dbReference type="NCBI Taxonomy" id="2126562"/>
    <lineage>
        <taxon>Bacteria</taxon>
        <taxon>Pseudomonadati</taxon>
        <taxon>Pseudomonadota</taxon>
        <taxon>Gammaproteobacteria</taxon>
        <taxon>Candidatus Kentrum</taxon>
    </lineage>
</organism>